<evidence type="ECO:0000313" key="2">
    <source>
        <dbReference type="EMBL" id="KAF9470786.1"/>
    </source>
</evidence>
<gene>
    <name evidence="2" type="ORF">BDN70DRAFT_648257</name>
</gene>
<feature type="region of interest" description="Disordered" evidence="1">
    <location>
        <begin position="123"/>
        <end position="167"/>
    </location>
</feature>
<protein>
    <submittedName>
        <fullName evidence="2">Uncharacterized protein</fullName>
    </submittedName>
</protein>
<organism evidence="2 3">
    <name type="scientific">Pholiota conissans</name>
    <dbReference type="NCBI Taxonomy" id="109636"/>
    <lineage>
        <taxon>Eukaryota</taxon>
        <taxon>Fungi</taxon>
        <taxon>Dikarya</taxon>
        <taxon>Basidiomycota</taxon>
        <taxon>Agaricomycotina</taxon>
        <taxon>Agaricomycetes</taxon>
        <taxon>Agaricomycetidae</taxon>
        <taxon>Agaricales</taxon>
        <taxon>Agaricineae</taxon>
        <taxon>Strophariaceae</taxon>
        <taxon>Pholiota</taxon>
    </lineage>
</organism>
<name>A0A9P5YL43_9AGAR</name>
<reference evidence="2" key="1">
    <citation type="submission" date="2020-11" db="EMBL/GenBank/DDBJ databases">
        <authorList>
            <consortium name="DOE Joint Genome Institute"/>
            <person name="Ahrendt S."/>
            <person name="Riley R."/>
            <person name="Andreopoulos W."/>
            <person name="Labutti K."/>
            <person name="Pangilinan J."/>
            <person name="Ruiz-Duenas F.J."/>
            <person name="Barrasa J.M."/>
            <person name="Sanchez-Garcia M."/>
            <person name="Camarero S."/>
            <person name="Miyauchi S."/>
            <person name="Serrano A."/>
            <person name="Linde D."/>
            <person name="Babiker R."/>
            <person name="Drula E."/>
            <person name="Ayuso-Fernandez I."/>
            <person name="Pacheco R."/>
            <person name="Padilla G."/>
            <person name="Ferreira P."/>
            <person name="Barriuso J."/>
            <person name="Kellner H."/>
            <person name="Castanera R."/>
            <person name="Alfaro M."/>
            <person name="Ramirez L."/>
            <person name="Pisabarro A.G."/>
            <person name="Kuo A."/>
            <person name="Tritt A."/>
            <person name="Lipzen A."/>
            <person name="He G."/>
            <person name="Yan M."/>
            <person name="Ng V."/>
            <person name="Cullen D."/>
            <person name="Martin F."/>
            <person name="Rosso M.-N."/>
            <person name="Henrissat B."/>
            <person name="Hibbett D."/>
            <person name="Martinez A.T."/>
            <person name="Grigoriev I.V."/>
        </authorList>
    </citation>
    <scope>NUCLEOTIDE SEQUENCE</scope>
    <source>
        <strain evidence="2">CIRM-BRFM 674</strain>
    </source>
</reference>
<evidence type="ECO:0000313" key="3">
    <source>
        <dbReference type="Proteomes" id="UP000807469"/>
    </source>
</evidence>
<feature type="region of interest" description="Disordered" evidence="1">
    <location>
        <begin position="68"/>
        <end position="92"/>
    </location>
</feature>
<sequence>MIEVQNAYAGIEQTEKEWEAKYKLLQVCTPKLTSCCTHPLRPNYSSRKMMKLPQPFKKLNGRQAIEGDVNQHHPHPHLDQQRSTRHHQQLQHGGYQSHFRLPLRNQIPRPTPYLPILHFEHMEEQRSRSKSAAKKTNWKDIREKEKEGRRKSRVVVEHRVNSLFSPS</sequence>
<comment type="caution">
    <text evidence="2">The sequence shown here is derived from an EMBL/GenBank/DDBJ whole genome shotgun (WGS) entry which is preliminary data.</text>
</comment>
<dbReference type="Proteomes" id="UP000807469">
    <property type="component" value="Unassembled WGS sequence"/>
</dbReference>
<accession>A0A9P5YL43</accession>
<proteinExistence type="predicted"/>
<dbReference type="EMBL" id="MU155848">
    <property type="protein sequence ID" value="KAF9470786.1"/>
    <property type="molecule type" value="Genomic_DNA"/>
</dbReference>
<dbReference type="AlphaFoldDB" id="A0A9P5YL43"/>
<evidence type="ECO:0000256" key="1">
    <source>
        <dbReference type="SAM" id="MobiDB-lite"/>
    </source>
</evidence>
<keyword evidence="3" id="KW-1185">Reference proteome</keyword>
<feature type="compositionally biased region" description="Basic and acidic residues" evidence="1">
    <location>
        <begin position="137"/>
        <end position="160"/>
    </location>
</feature>